<organism evidence="1">
    <name type="scientific">Arion vulgaris</name>
    <dbReference type="NCBI Taxonomy" id="1028688"/>
    <lineage>
        <taxon>Eukaryota</taxon>
        <taxon>Metazoa</taxon>
        <taxon>Spiralia</taxon>
        <taxon>Lophotrochozoa</taxon>
        <taxon>Mollusca</taxon>
        <taxon>Gastropoda</taxon>
        <taxon>Heterobranchia</taxon>
        <taxon>Euthyneura</taxon>
        <taxon>Panpulmonata</taxon>
        <taxon>Eupulmonata</taxon>
        <taxon>Stylommatophora</taxon>
        <taxon>Helicina</taxon>
        <taxon>Arionoidea</taxon>
        <taxon>Arionidae</taxon>
        <taxon>Arion</taxon>
    </lineage>
</organism>
<accession>A0A0B6Z621</accession>
<dbReference type="AlphaFoldDB" id="A0A0B6Z621"/>
<evidence type="ECO:0000313" key="1">
    <source>
        <dbReference type="EMBL" id="CEK63827.1"/>
    </source>
</evidence>
<protein>
    <submittedName>
        <fullName evidence="1">Uncharacterized protein</fullName>
    </submittedName>
</protein>
<gene>
    <name evidence="1" type="primary">ORF49631</name>
</gene>
<feature type="non-terminal residue" evidence="1">
    <location>
        <position position="1"/>
    </location>
</feature>
<proteinExistence type="predicted"/>
<name>A0A0B6Z621_9EUPU</name>
<sequence length="77" mass="9516">DMWMLRLFKQFTFSAPQFSSMQIPHTNNKLTKYKFNKLHCTFSNHNNQFPFFQDLFIKYQQYVYQIAQQIEMTKHVK</sequence>
<feature type="non-terminal residue" evidence="1">
    <location>
        <position position="77"/>
    </location>
</feature>
<dbReference type="EMBL" id="HACG01016962">
    <property type="protein sequence ID" value="CEK63827.1"/>
    <property type="molecule type" value="Transcribed_RNA"/>
</dbReference>
<reference evidence="1" key="1">
    <citation type="submission" date="2014-12" db="EMBL/GenBank/DDBJ databases">
        <title>Insight into the proteome of Arion vulgaris.</title>
        <authorList>
            <person name="Aradska J."/>
            <person name="Bulat T."/>
            <person name="Smidak R."/>
            <person name="Sarate P."/>
            <person name="Gangsoo J."/>
            <person name="Sialana F."/>
            <person name="Bilban M."/>
            <person name="Lubec G."/>
        </authorList>
    </citation>
    <scope>NUCLEOTIDE SEQUENCE</scope>
    <source>
        <tissue evidence="1">Skin</tissue>
    </source>
</reference>